<dbReference type="InterPro" id="IPR029063">
    <property type="entry name" value="SAM-dependent_MTases_sf"/>
</dbReference>
<dbReference type="Pfam" id="PF05711">
    <property type="entry name" value="TylF"/>
    <property type="match status" value="1"/>
</dbReference>
<sequence>MTGTADIAPHLSVVVACYEMARELPRTLLALSPSYQRGMEAIPYEVIVVDNGSAFPPQVEDFAGLGLDLKILYCNSGLPSPVQAMNMGLAAARGKLICTIIDGARMPSPGLLAASVAATRCHDRAIIYTSTLVLGFYPQSAAEFTGYSAEVEDRLLQSIDWPKDGYRLFEISSGLIEQPSILQWYAPGFESNALTMSRDLWNEVGGYDEAFQTDGGGYASSDVFYRAAELPGTQIIALGGEATFHQTHTKSAAASHKDFPEQARIMTREFQRLRTRPPKGVRKPYWVFQTNTPPLQGKMFKASTSKEPSPENLYLDLLEQRLLNTGAREAEARLRALLVTLKSAGREDLIEASKSAYPRQLRRVIGAETEGLLVGNEVLPTALTMTGKKRLSYLRRAVETVLEQAIPGDLIECGVWRGGSAMMMAGILAARRINDRSVWLADSFEGLPVMDGDLDCSGFVEPLNNAGLAVSENTVRASFEEIGLMSDRIRFLPGWFCDTLPHAPIDRIALLRLDGDHYSSTMDALTALYDKVSPGGVIIIDDYALPRCAEAVDEFRATRGIFEPVERIDHTGIAWRKQA</sequence>
<dbReference type="Pfam" id="PF00535">
    <property type="entry name" value="Glycos_transf_2"/>
    <property type="match status" value="1"/>
</dbReference>
<dbReference type="AlphaFoldDB" id="A0A918MH61"/>
<dbReference type="SUPFAM" id="SSF53448">
    <property type="entry name" value="Nucleotide-diphospho-sugar transferases"/>
    <property type="match status" value="1"/>
</dbReference>
<accession>A0A918MH61</accession>
<dbReference type="Gene3D" id="3.90.550.10">
    <property type="entry name" value="Spore Coat Polysaccharide Biosynthesis Protein SpsA, Chain A"/>
    <property type="match status" value="1"/>
</dbReference>
<reference evidence="2" key="1">
    <citation type="journal article" date="2014" name="Int. J. Syst. Evol. Microbiol.">
        <title>Complete genome sequence of Corynebacterium casei LMG S-19264T (=DSM 44701T), isolated from a smear-ripened cheese.</title>
        <authorList>
            <consortium name="US DOE Joint Genome Institute (JGI-PGF)"/>
            <person name="Walter F."/>
            <person name="Albersmeier A."/>
            <person name="Kalinowski J."/>
            <person name="Ruckert C."/>
        </authorList>
    </citation>
    <scope>NUCLEOTIDE SEQUENCE</scope>
    <source>
        <strain evidence="2">KCTC 23714</strain>
    </source>
</reference>
<dbReference type="SUPFAM" id="SSF53335">
    <property type="entry name" value="S-adenosyl-L-methionine-dependent methyltransferases"/>
    <property type="match status" value="1"/>
</dbReference>
<dbReference type="EMBL" id="BMYQ01000001">
    <property type="protein sequence ID" value="GGW21729.1"/>
    <property type="molecule type" value="Genomic_DNA"/>
</dbReference>
<name>A0A918MH61_9RHOB</name>
<evidence type="ECO:0000259" key="1">
    <source>
        <dbReference type="Pfam" id="PF00535"/>
    </source>
</evidence>
<protein>
    <recommendedName>
        <fullName evidence="1">Glycosyltransferase 2-like domain-containing protein</fullName>
    </recommendedName>
</protein>
<dbReference type="InterPro" id="IPR008884">
    <property type="entry name" value="TylF_MeTrfase"/>
</dbReference>
<evidence type="ECO:0000313" key="3">
    <source>
        <dbReference type="Proteomes" id="UP000628984"/>
    </source>
</evidence>
<evidence type="ECO:0000313" key="2">
    <source>
        <dbReference type="EMBL" id="GGW21729.1"/>
    </source>
</evidence>
<dbReference type="CDD" id="cd00761">
    <property type="entry name" value="Glyco_tranf_GTA_type"/>
    <property type="match status" value="1"/>
</dbReference>
<dbReference type="InterPro" id="IPR029044">
    <property type="entry name" value="Nucleotide-diphossugar_trans"/>
</dbReference>
<feature type="domain" description="Glycosyltransferase 2-like" evidence="1">
    <location>
        <begin position="12"/>
        <end position="99"/>
    </location>
</feature>
<reference evidence="2" key="2">
    <citation type="submission" date="2020-09" db="EMBL/GenBank/DDBJ databases">
        <authorList>
            <person name="Sun Q."/>
            <person name="Kim S."/>
        </authorList>
    </citation>
    <scope>NUCLEOTIDE SEQUENCE</scope>
    <source>
        <strain evidence="2">KCTC 23714</strain>
    </source>
</reference>
<dbReference type="RefSeq" id="WP_189632073.1">
    <property type="nucleotide sequence ID" value="NZ_BMYQ01000001.1"/>
</dbReference>
<dbReference type="Gene3D" id="3.40.50.150">
    <property type="entry name" value="Vaccinia Virus protein VP39"/>
    <property type="match status" value="1"/>
</dbReference>
<proteinExistence type="predicted"/>
<keyword evidence="3" id="KW-1185">Reference proteome</keyword>
<comment type="caution">
    <text evidence="2">The sequence shown here is derived from an EMBL/GenBank/DDBJ whole genome shotgun (WGS) entry which is preliminary data.</text>
</comment>
<organism evidence="2 3">
    <name type="scientific">Gemmobacter lanyuensis</name>
    <dbReference type="NCBI Taxonomy" id="1054497"/>
    <lineage>
        <taxon>Bacteria</taxon>
        <taxon>Pseudomonadati</taxon>
        <taxon>Pseudomonadota</taxon>
        <taxon>Alphaproteobacteria</taxon>
        <taxon>Rhodobacterales</taxon>
        <taxon>Paracoccaceae</taxon>
        <taxon>Gemmobacter</taxon>
    </lineage>
</organism>
<gene>
    <name evidence="2" type="ORF">GCM10011452_03470</name>
</gene>
<dbReference type="Proteomes" id="UP000628984">
    <property type="component" value="Unassembled WGS sequence"/>
</dbReference>
<dbReference type="PANTHER" id="PTHR40036">
    <property type="entry name" value="MACROCIN O-METHYLTRANSFERASE"/>
    <property type="match status" value="1"/>
</dbReference>
<dbReference type="PANTHER" id="PTHR40036:SF1">
    <property type="entry name" value="MACROCIN O-METHYLTRANSFERASE"/>
    <property type="match status" value="1"/>
</dbReference>
<dbReference type="InterPro" id="IPR001173">
    <property type="entry name" value="Glyco_trans_2-like"/>
</dbReference>